<gene>
    <name evidence="2" type="ORF">JKF63_07345</name>
</gene>
<protein>
    <submittedName>
        <fullName evidence="2">Uncharacterized protein</fullName>
    </submittedName>
</protein>
<dbReference type="GeneID" id="94293361"/>
<accession>A0A836YHQ6</accession>
<name>A0A836YHQ6_9TRYP</name>
<feature type="coiled-coil region" evidence="1">
    <location>
        <begin position="13"/>
        <end position="100"/>
    </location>
</feature>
<dbReference type="KEGG" id="phet:94293361"/>
<dbReference type="RefSeq" id="XP_067759594.1">
    <property type="nucleotide sequence ID" value="XM_067903284.1"/>
</dbReference>
<evidence type="ECO:0000313" key="3">
    <source>
        <dbReference type="Proteomes" id="UP000674318"/>
    </source>
</evidence>
<evidence type="ECO:0000313" key="2">
    <source>
        <dbReference type="EMBL" id="KAG5511382.1"/>
    </source>
</evidence>
<evidence type="ECO:0000256" key="1">
    <source>
        <dbReference type="SAM" id="Coils"/>
    </source>
</evidence>
<reference evidence="2 3" key="1">
    <citation type="submission" date="2021-02" db="EMBL/GenBank/DDBJ databases">
        <title>Porcisia hertigi Genome sequencing and assembly.</title>
        <authorList>
            <person name="Almutairi H."/>
            <person name="Gatherer D."/>
        </authorList>
    </citation>
    <scope>NUCLEOTIDE SEQUENCE [LARGE SCALE GENOMIC DNA]</scope>
    <source>
        <strain evidence="2 3">C119</strain>
    </source>
</reference>
<comment type="caution">
    <text evidence="2">The sequence shown here is derived from an EMBL/GenBank/DDBJ whole genome shotgun (WGS) entry which is preliminary data.</text>
</comment>
<proteinExistence type="predicted"/>
<feature type="coiled-coil region" evidence="1">
    <location>
        <begin position="317"/>
        <end position="351"/>
    </location>
</feature>
<organism evidence="2 3">
    <name type="scientific">Porcisia hertigi</name>
    <dbReference type="NCBI Taxonomy" id="2761500"/>
    <lineage>
        <taxon>Eukaryota</taxon>
        <taxon>Discoba</taxon>
        <taxon>Euglenozoa</taxon>
        <taxon>Kinetoplastea</taxon>
        <taxon>Metakinetoplastina</taxon>
        <taxon>Trypanosomatida</taxon>
        <taxon>Trypanosomatidae</taxon>
        <taxon>Leishmaniinae</taxon>
        <taxon>Porcisia</taxon>
    </lineage>
</organism>
<dbReference type="OrthoDB" id="267652at2759"/>
<keyword evidence="3" id="KW-1185">Reference proteome</keyword>
<keyword evidence="1" id="KW-0175">Coiled coil</keyword>
<dbReference type="Proteomes" id="UP000674318">
    <property type="component" value="Unassembled WGS sequence"/>
</dbReference>
<dbReference type="EMBL" id="JAFJZO010000005">
    <property type="protein sequence ID" value="KAG5511382.1"/>
    <property type="molecule type" value="Genomic_DNA"/>
</dbReference>
<sequence>MPIIKSRVRADEVHAVEEALAAAHRDVHALRQQVLKQRQQLDERSEHNTALAAALEQAEADLKKERCRITEMQSSAEMREKRHREQMSRMRQNASVLEEMVQASRRSEREQSSSSCRRHLSACNTTANAATQAGPSTELHSIPVRLASYEALNSEKTLELLRQPPVSPCNNIDQVPCRLLYRPSPAAIPPLPAQALYWQEQLLISSLCAVEGFSEAQQQLRRCLLSPPASTSHADGVNVALPEPRPFVGSAFLGTDAYSWGRQLHRLQALFDEVVQADAKLISCLLLETRQQSQRVHDLQERWVEAQHMVRDAETVLDEAAAQLASNAQELAVLRQECATLTEMQAELQAQLTSRTREHQAAVLALHLFQEAQARSTKEHSNPETLGTTRLTQAADVQQQYSNPIQKLEAALLDEALLMSTTAASVNSVTSAKERVASFVKQLNTSAHQLQSVPASLPSATPSPALAAPAVAAGDRRALSSVVTSPEFFSPGASPLVHSACASSCCPLFGCDNCQNRFDLTPTADFRRAGVPVGHRTGDICVTRCTS</sequence>
<dbReference type="AlphaFoldDB" id="A0A836YHQ6"/>